<dbReference type="InterPro" id="IPR008179">
    <property type="entry name" value="HisE"/>
</dbReference>
<evidence type="ECO:0000256" key="13">
    <source>
        <dbReference type="ARBA" id="ARBA00023102"/>
    </source>
</evidence>
<dbReference type="UniPathway" id="UPA00031">
    <property type="reaction ID" value="UER00007"/>
</dbReference>
<dbReference type="AlphaFoldDB" id="A0A432ZP20"/>
<dbReference type="OrthoDB" id="9795769at2"/>
<dbReference type="InterPro" id="IPR021130">
    <property type="entry name" value="PRib-ATP_PPHydrolase-like"/>
</dbReference>
<keyword evidence="8 15" id="KW-0963">Cytoplasm</keyword>
<protein>
    <recommendedName>
        <fullName evidence="15">Histidine biosynthesis bifunctional protein HisIE</fullName>
    </recommendedName>
    <domain>
        <recommendedName>
            <fullName evidence="15">Phosphoribosyl-AMP cyclohydrolase</fullName>
            <shortName evidence="15">PRA-CH</shortName>
            <ecNumber evidence="15">3.5.4.19</ecNumber>
        </recommendedName>
    </domain>
    <domain>
        <recommendedName>
            <fullName evidence="15">Phosphoribosyl-ATP pyrophosphatase</fullName>
            <shortName evidence="15">PRA-PH</shortName>
            <ecNumber evidence="15">3.6.1.31</ecNumber>
        </recommendedName>
    </domain>
</protein>
<dbReference type="NCBIfam" id="NF002747">
    <property type="entry name" value="PRK02759.1"/>
    <property type="match status" value="1"/>
</dbReference>
<comment type="catalytic activity">
    <reaction evidence="2 15">
        <text>1-(5-phospho-beta-D-ribosyl)-ATP + H2O = 1-(5-phospho-beta-D-ribosyl)-5'-AMP + diphosphate + H(+)</text>
        <dbReference type="Rhea" id="RHEA:22828"/>
        <dbReference type="ChEBI" id="CHEBI:15377"/>
        <dbReference type="ChEBI" id="CHEBI:15378"/>
        <dbReference type="ChEBI" id="CHEBI:33019"/>
        <dbReference type="ChEBI" id="CHEBI:59457"/>
        <dbReference type="ChEBI" id="CHEBI:73183"/>
        <dbReference type="EC" id="3.6.1.31"/>
    </reaction>
</comment>
<dbReference type="InterPro" id="IPR038019">
    <property type="entry name" value="PRib_AMP_CycHydrolase_sf"/>
</dbReference>
<evidence type="ECO:0000256" key="8">
    <source>
        <dbReference type="ARBA" id="ARBA00022490"/>
    </source>
</evidence>
<evidence type="ECO:0000313" key="18">
    <source>
        <dbReference type="Proteomes" id="UP000288279"/>
    </source>
</evidence>
<proteinExistence type="inferred from homology"/>
<dbReference type="SUPFAM" id="SSF141734">
    <property type="entry name" value="HisI-like"/>
    <property type="match status" value="1"/>
</dbReference>
<dbReference type="GO" id="GO:0000105">
    <property type="term" value="P:L-histidine biosynthetic process"/>
    <property type="evidence" value="ECO:0007669"/>
    <property type="project" value="UniProtKB-UniRule"/>
</dbReference>
<evidence type="ECO:0000256" key="14">
    <source>
        <dbReference type="ARBA" id="ARBA00023268"/>
    </source>
</evidence>
<dbReference type="Gene3D" id="3.10.20.810">
    <property type="entry name" value="Phosphoribosyl-AMP cyclohydrolase"/>
    <property type="match status" value="1"/>
</dbReference>
<dbReference type="Pfam" id="PF01502">
    <property type="entry name" value="PRA-CH"/>
    <property type="match status" value="1"/>
</dbReference>
<evidence type="ECO:0000256" key="4">
    <source>
        <dbReference type="ARBA" id="ARBA00005169"/>
    </source>
</evidence>
<dbReference type="RefSeq" id="WP_126825766.1">
    <property type="nucleotide sequence ID" value="NZ_PIQG01000001.1"/>
</dbReference>
<name>A0A432ZP20_9GAMM</name>
<evidence type="ECO:0000259" key="16">
    <source>
        <dbReference type="Pfam" id="PF01502"/>
    </source>
</evidence>
<dbReference type="EMBL" id="PIQG01000001">
    <property type="protein sequence ID" value="RUO79586.1"/>
    <property type="molecule type" value="Genomic_DNA"/>
</dbReference>
<comment type="pathway">
    <text evidence="5 15">Amino-acid biosynthesis; L-histidine biosynthesis; L-histidine from 5-phospho-alpha-D-ribose 1-diphosphate: step 2/9.</text>
</comment>
<evidence type="ECO:0000256" key="7">
    <source>
        <dbReference type="ARBA" id="ARBA00008299"/>
    </source>
</evidence>
<keyword evidence="18" id="KW-1185">Reference proteome</keyword>
<dbReference type="NCBIfam" id="TIGR03188">
    <property type="entry name" value="histidine_hisI"/>
    <property type="match status" value="1"/>
</dbReference>
<keyword evidence="13 15" id="KW-0368">Histidine biosynthesis</keyword>
<evidence type="ECO:0000256" key="15">
    <source>
        <dbReference type="HAMAP-Rule" id="MF_01019"/>
    </source>
</evidence>
<evidence type="ECO:0000256" key="12">
    <source>
        <dbReference type="ARBA" id="ARBA00022840"/>
    </source>
</evidence>
<dbReference type="GO" id="GO:0005737">
    <property type="term" value="C:cytoplasm"/>
    <property type="evidence" value="ECO:0007669"/>
    <property type="project" value="UniProtKB-SubCell"/>
</dbReference>
<organism evidence="17 18">
    <name type="scientific">Pseudidiomarina taiwanensis</name>
    <dbReference type="NCBI Taxonomy" id="337250"/>
    <lineage>
        <taxon>Bacteria</taxon>
        <taxon>Pseudomonadati</taxon>
        <taxon>Pseudomonadota</taxon>
        <taxon>Gammaproteobacteria</taxon>
        <taxon>Alteromonadales</taxon>
        <taxon>Idiomarinaceae</taxon>
        <taxon>Pseudidiomarina</taxon>
    </lineage>
</organism>
<feature type="region of interest" description="Phosphoribosyl-ATP pyrophosphohydrolase" evidence="15">
    <location>
        <begin position="116"/>
        <end position="211"/>
    </location>
</feature>
<comment type="similarity">
    <text evidence="6 15">In the C-terminal section; belongs to the PRA-PH family.</text>
</comment>
<dbReference type="GO" id="GO:0005524">
    <property type="term" value="F:ATP binding"/>
    <property type="evidence" value="ECO:0007669"/>
    <property type="project" value="UniProtKB-KW"/>
</dbReference>
<evidence type="ECO:0000256" key="1">
    <source>
        <dbReference type="ARBA" id="ARBA00000024"/>
    </source>
</evidence>
<keyword evidence="11 15" id="KW-0378">Hydrolase</keyword>
<dbReference type="InterPro" id="IPR023019">
    <property type="entry name" value="His_synth_HisIE"/>
</dbReference>
<evidence type="ECO:0000256" key="10">
    <source>
        <dbReference type="ARBA" id="ARBA00022741"/>
    </source>
</evidence>
<dbReference type="FunFam" id="3.10.20.810:FF:000001">
    <property type="entry name" value="Histidine biosynthesis bifunctional protein HisIE"/>
    <property type="match status" value="1"/>
</dbReference>
<dbReference type="GO" id="GO:0004636">
    <property type="term" value="F:phosphoribosyl-ATP diphosphatase activity"/>
    <property type="evidence" value="ECO:0007669"/>
    <property type="project" value="UniProtKB-UniRule"/>
</dbReference>
<evidence type="ECO:0000256" key="9">
    <source>
        <dbReference type="ARBA" id="ARBA00022605"/>
    </source>
</evidence>
<dbReference type="HAMAP" id="MF_01019">
    <property type="entry name" value="HisIE"/>
    <property type="match status" value="1"/>
</dbReference>
<dbReference type="PANTHER" id="PTHR42945:SF9">
    <property type="entry name" value="HISTIDINE BIOSYNTHESIS BIFUNCTIONAL PROTEIN HISIE"/>
    <property type="match status" value="1"/>
</dbReference>
<evidence type="ECO:0000256" key="5">
    <source>
        <dbReference type="ARBA" id="ARBA00005204"/>
    </source>
</evidence>
<keyword evidence="9 15" id="KW-0028">Amino-acid biosynthesis</keyword>
<evidence type="ECO:0000256" key="6">
    <source>
        <dbReference type="ARBA" id="ARBA00007731"/>
    </source>
</evidence>
<evidence type="ECO:0000313" key="17">
    <source>
        <dbReference type="EMBL" id="RUO79586.1"/>
    </source>
</evidence>
<dbReference type="Proteomes" id="UP000288279">
    <property type="component" value="Unassembled WGS sequence"/>
</dbReference>
<dbReference type="SUPFAM" id="SSF101386">
    <property type="entry name" value="all-alpha NTP pyrophosphatases"/>
    <property type="match status" value="1"/>
</dbReference>
<feature type="region of interest" description="Phosphoribosyl-AMP cyclohydrolase" evidence="15">
    <location>
        <begin position="1"/>
        <end position="115"/>
    </location>
</feature>
<evidence type="ECO:0000256" key="2">
    <source>
        <dbReference type="ARBA" id="ARBA00001460"/>
    </source>
</evidence>
<accession>A0A432ZP20</accession>
<comment type="pathway">
    <text evidence="4 15">Amino-acid biosynthesis; L-histidine biosynthesis; L-histidine from 5-phospho-alpha-D-ribose 1-diphosphate: step 3/9.</text>
</comment>
<comment type="subcellular location">
    <subcellularLocation>
        <location evidence="3 15">Cytoplasm</location>
    </subcellularLocation>
</comment>
<feature type="domain" description="Phosphoribosyl-AMP cyclohydrolase" evidence="16">
    <location>
        <begin position="33"/>
        <end position="105"/>
    </location>
</feature>
<keyword evidence="14 15" id="KW-0511">Multifunctional enzyme</keyword>
<dbReference type="HAMAP" id="MF_01020">
    <property type="entry name" value="HisE"/>
    <property type="match status" value="1"/>
</dbReference>
<comment type="similarity">
    <text evidence="7 15">In the N-terminal section; belongs to the PRA-CH family.</text>
</comment>
<evidence type="ECO:0000256" key="11">
    <source>
        <dbReference type="ARBA" id="ARBA00022801"/>
    </source>
</evidence>
<dbReference type="NCBIfam" id="NF000768">
    <property type="entry name" value="PRK00051.1"/>
    <property type="match status" value="1"/>
</dbReference>
<dbReference type="Pfam" id="PF01503">
    <property type="entry name" value="PRA-PH"/>
    <property type="match status" value="1"/>
</dbReference>
<gene>
    <name evidence="15" type="primary">hisI</name>
    <name evidence="15" type="synonym">hisIE</name>
    <name evidence="17" type="ORF">CWI83_03555</name>
</gene>
<sequence>MRITSNTTEIDFAKANGLVPAIVQHARSGEVLMQGYMNQDALTTTLTEGRVTFFSRSKQRLWQKGESSGNTLSVESVHTDCDRDSILILALPAGPTCHLGSSSCFSADDLSHLPELERLQQRIQARASSQESGSYTAKLLARGSKRCAQKVGEEGVEVALAAATENDPELLNESADLLYHLLVTLESRGQSLNQVLQVLAERRTAASPAAE</sequence>
<dbReference type="PANTHER" id="PTHR42945">
    <property type="entry name" value="HISTIDINE BIOSYNTHESIS BIFUNCTIONAL PROTEIN"/>
    <property type="match status" value="1"/>
</dbReference>
<dbReference type="GO" id="GO:0004635">
    <property type="term" value="F:phosphoribosyl-AMP cyclohydrolase activity"/>
    <property type="evidence" value="ECO:0007669"/>
    <property type="project" value="UniProtKB-UniRule"/>
</dbReference>
<comment type="catalytic activity">
    <reaction evidence="1 15">
        <text>1-(5-phospho-beta-D-ribosyl)-5'-AMP + H2O = 1-(5-phospho-beta-D-ribosyl)-5-[(5-phospho-beta-D-ribosylamino)methylideneamino]imidazole-4-carboxamide</text>
        <dbReference type="Rhea" id="RHEA:20049"/>
        <dbReference type="ChEBI" id="CHEBI:15377"/>
        <dbReference type="ChEBI" id="CHEBI:58435"/>
        <dbReference type="ChEBI" id="CHEBI:59457"/>
        <dbReference type="EC" id="3.5.4.19"/>
    </reaction>
</comment>
<dbReference type="EC" id="3.5.4.19" evidence="15"/>
<dbReference type="CDD" id="cd11534">
    <property type="entry name" value="NTP-PPase_HisIE_like"/>
    <property type="match status" value="1"/>
</dbReference>
<dbReference type="Gene3D" id="1.10.287.1080">
    <property type="entry name" value="MazG-like"/>
    <property type="match status" value="1"/>
</dbReference>
<reference evidence="17 18" key="1">
    <citation type="journal article" date="2011" name="Front. Microbiol.">
        <title>Genomic signatures of strain selection and enhancement in Bacillus atrophaeus var. globigii, a historical biowarfare simulant.</title>
        <authorList>
            <person name="Gibbons H.S."/>
            <person name="Broomall S.M."/>
            <person name="McNew L.A."/>
            <person name="Daligault H."/>
            <person name="Chapman C."/>
            <person name="Bruce D."/>
            <person name="Karavis M."/>
            <person name="Krepps M."/>
            <person name="McGregor P.A."/>
            <person name="Hong C."/>
            <person name="Park K.H."/>
            <person name="Akmal A."/>
            <person name="Feldman A."/>
            <person name="Lin J.S."/>
            <person name="Chang W.E."/>
            <person name="Higgs B.W."/>
            <person name="Demirev P."/>
            <person name="Lindquist J."/>
            <person name="Liem A."/>
            <person name="Fochler E."/>
            <person name="Read T.D."/>
            <person name="Tapia R."/>
            <person name="Johnson S."/>
            <person name="Bishop-Lilly K.A."/>
            <person name="Detter C."/>
            <person name="Han C."/>
            <person name="Sozhamannan S."/>
            <person name="Rosenzweig C.N."/>
            <person name="Skowronski E.W."/>
        </authorList>
    </citation>
    <scope>NUCLEOTIDE SEQUENCE [LARGE SCALE GENOMIC DNA]</scope>
    <source>
        <strain evidence="17 18">PIT1</strain>
    </source>
</reference>
<comment type="caution">
    <text evidence="17">The sequence shown here is derived from an EMBL/GenBank/DDBJ whole genome shotgun (WGS) entry which is preliminary data.</text>
</comment>
<keyword evidence="10 15" id="KW-0547">Nucleotide-binding</keyword>
<dbReference type="InterPro" id="IPR002496">
    <property type="entry name" value="PRib_AMP_CycHydrolase_dom"/>
</dbReference>
<keyword evidence="12 15" id="KW-0067">ATP-binding</keyword>
<evidence type="ECO:0000256" key="3">
    <source>
        <dbReference type="ARBA" id="ARBA00004496"/>
    </source>
</evidence>
<dbReference type="EC" id="3.6.1.31" evidence="15"/>